<feature type="region of interest" description="Disordered" evidence="1">
    <location>
        <begin position="39"/>
        <end position="59"/>
    </location>
</feature>
<dbReference type="AlphaFoldDB" id="A0A4R4JRZ2"/>
<comment type="caution">
    <text evidence="2">The sequence shown here is derived from an EMBL/GenBank/DDBJ whole genome shotgun (WGS) entry which is preliminary data.</text>
</comment>
<organism evidence="2 3">
    <name type="scientific">Photorhabdus khanii subsp. guanajuatensis</name>
    <dbReference type="NCBI Taxonomy" id="2100166"/>
    <lineage>
        <taxon>Bacteria</taxon>
        <taxon>Pseudomonadati</taxon>
        <taxon>Pseudomonadota</taxon>
        <taxon>Gammaproteobacteria</taxon>
        <taxon>Enterobacterales</taxon>
        <taxon>Morganellaceae</taxon>
        <taxon>Photorhabdus</taxon>
    </lineage>
</organism>
<evidence type="ECO:0000313" key="2">
    <source>
        <dbReference type="EMBL" id="TDB57233.1"/>
    </source>
</evidence>
<gene>
    <name evidence="2" type="ORF">C5467_11330</name>
</gene>
<accession>A0A4R4JRZ2</accession>
<protein>
    <submittedName>
        <fullName evidence="2">Uncharacterized protein</fullName>
    </submittedName>
</protein>
<name>A0A4R4JRZ2_9GAMM</name>
<proteinExistence type="predicted"/>
<reference evidence="2 3" key="1">
    <citation type="journal article" date="2019" name="Int. J. Syst. Evol. Microbiol.">
        <title>Photorhabdus khanii subsp. guanajuatensis subsp. nov., isolated from Heterorhabditis atacamensis, and Photorhabdus luminescens subsp. mexicana subsp. nov., isolated from Heterorhabditis mexicana entomopathogenic nematodes.</title>
        <authorList>
            <person name="Machado R.A.R."/>
            <person name="Bruno P."/>
            <person name="Arce C.C.M."/>
            <person name="Liechti N."/>
            <person name="Kohler A."/>
            <person name="Bernal J."/>
            <person name="Bruggmann R."/>
            <person name="Turlings T.C.J."/>
        </authorList>
    </citation>
    <scope>NUCLEOTIDE SEQUENCE [LARGE SCALE GENOMIC DNA]</scope>
    <source>
        <strain evidence="2 3">MEX20-17</strain>
    </source>
</reference>
<evidence type="ECO:0000256" key="1">
    <source>
        <dbReference type="SAM" id="MobiDB-lite"/>
    </source>
</evidence>
<evidence type="ECO:0000313" key="3">
    <source>
        <dbReference type="Proteomes" id="UP000295598"/>
    </source>
</evidence>
<dbReference type="EMBL" id="PUJY01000016">
    <property type="protein sequence ID" value="TDB57233.1"/>
    <property type="molecule type" value="Genomic_DNA"/>
</dbReference>
<dbReference type="Proteomes" id="UP000295598">
    <property type="component" value="Unassembled WGS sequence"/>
</dbReference>
<sequence>MTEKQVKLSRLFKDGTFKGHALSVDGMLLSNQKQTVVETNAGDPHPALSVGFTVTDERT</sequence>
<dbReference type="RefSeq" id="WP_132354495.1">
    <property type="nucleotide sequence ID" value="NZ_CAWOJO010000016.1"/>
</dbReference>